<comment type="caution">
    <text evidence="6">The sequence shown here is derived from an EMBL/GenBank/DDBJ whole genome shotgun (WGS) entry which is preliminary data.</text>
</comment>
<reference evidence="6 7" key="1">
    <citation type="submission" date="2019-08" db="EMBL/GenBank/DDBJ databases">
        <title>Bacillus genomes from the desert of Cuatro Cienegas, Coahuila.</title>
        <authorList>
            <person name="Olmedo-Alvarez G."/>
        </authorList>
    </citation>
    <scope>NUCLEOTIDE SEQUENCE [LARGE SCALE GENOMIC DNA]</scope>
    <source>
        <strain evidence="6 7">CH28_1T</strain>
    </source>
</reference>
<dbReference type="InterPro" id="IPR011010">
    <property type="entry name" value="DNA_brk_join_enz"/>
</dbReference>
<dbReference type="Pfam" id="PF00589">
    <property type="entry name" value="Phage_integrase"/>
    <property type="match status" value="1"/>
</dbReference>
<dbReference type="InterPro" id="IPR010998">
    <property type="entry name" value="Integrase_recombinase_N"/>
</dbReference>
<evidence type="ECO:0000313" key="7">
    <source>
        <dbReference type="Proteomes" id="UP000322524"/>
    </source>
</evidence>
<dbReference type="AlphaFoldDB" id="A0A5D4T2M1"/>
<dbReference type="Pfam" id="PF14659">
    <property type="entry name" value="Phage_int_SAM_3"/>
    <property type="match status" value="1"/>
</dbReference>
<dbReference type="SUPFAM" id="SSF56349">
    <property type="entry name" value="DNA breaking-rejoining enzymes"/>
    <property type="match status" value="1"/>
</dbReference>
<proteinExistence type="inferred from homology"/>
<dbReference type="EMBL" id="VTEV01000003">
    <property type="protein sequence ID" value="TYS68692.1"/>
    <property type="molecule type" value="Genomic_DNA"/>
</dbReference>
<evidence type="ECO:0000256" key="3">
    <source>
        <dbReference type="ARBA" id="ARBA00023125"/>
    </source>
</evidence>
<feature type="domain" description="Tyr recombinase" evidence="5">
    <location>
        <begin position="165"/>
        <end position="371"/>
    </location>
</feature>
<name>A0A5D4T2M1_9BACI</name>
<evidence type="ECO:0000256" key="4">
    <source>
        <dbReference type="ARBA" id="ARBA00023172"/>
    </source>
</evidence>
<comment type="similarity">
    <text evidence="1">Belongs to the 'phage' integrase family.</text>
</comment>
<dbReference type="GO" id="GO:0015074">
    <property type="term" value="P:DNA integration"/>
    <property type="evidence" value="ECO:0007669"/>
    <property type="project" value="UniProtKB-KW"/>
</dbReference>
<dbReference type="InterPro" id="IPR028259">
    <property type="entry name" value="AP2-like_int_N"/>
</dbReference>
<evidence type="ECO:0000256" key="1">
    <source>
        <dbReference type="ARBA" id="ARBA00008857"/>
    </source>
</evidence>
<dbReference type="Gene3D" id="1.10.443.10">
    <property type="entry name" value="Intergrase catalytic core"/>
    <property type="match status" value="1"/>
</dbReference>
<evidence type="ECO:0000259" key="5">
    <source>
        <dbReference type="PROSITE" id="PS51898"/>
    </source>
</evidence>
<dbReference type="Proteomes" id="UP000322524">
    <property type="component" value="Unassembled WGS sequence"/>
</dbReference>
<dbReference type="PANTHER" id="PTHR30629:SF2">
    <property type="entry name" value="PROPHAGE INTEGRASE INTS-RELATED"/>
    <property type="match status" value="1"/>
</dbReference>
<dbReference type="GO" id="GO:0003677">
    <property type="term" value="F:DNA binding"/>
    <property type="evidence" value="ECO:0007669"/>
    <property type="project" value="UniProtKB-KW"/>
</dbReference>
<keyword evidence="4" id="KW-0233">DNA recombination</keyword>
<keyword evidence="3" id="KW-0238">DNA-binding</keyword>
<dbReference type="InterPro" id="IPR002104">
    <property type="entry name" value="Integrase_catalytic"/>
</dbReference>
<protein>
    <submittedName>
        <fullName evidence="6">Site-specific integrase</fullName>
    </submittedName>
</protein>
<evidence type="ECO:0000313" key="6">
    <source>
        <dbReference type="EMBL" id="TYS68692.1"/>
    </source>
</evidence>
<dbReference type="OrthoDB" id="9803188at2"/>
<dbReference type="CDD" id="cd01189">
    <property type="entry name" value="INT_ICEBs1_C_like"/>
    <property type="match status" value="1"/>
</dbReference>
<dbReference type="Pfam" id="PF14657">
    <property type="entry name" value="Arm-DNA-bind_4"/>
    <property type="match status" value="1"/>
</dbReference>
<sequence length="381" mass="44350">MKGYFRKRGDKWSFTVDVGRDPLTGKRKQKSRSGFKTKKEAEKSLNEMIYELDKGTYFEPNNILFKDFAWEWFDNHKHRLKVTTEEQYYSKIKNHIIPFLGHYKLSDIKPVHGQAFTKHLLSIMKQSTAHKVFSITNYILYGAVTLELIQKNPFKNVTKPKDSRGKIDTWDFEELNAFLNFAKTYKDGFRDNPFYYRIFTVAAYTGMRKGEILGLRKQDVDFEAKKLNLRKSVIETKKAGVSTGELKTLASYRQISIDDLLCSILKEQILKNNSNKLRLGAAYQQNGLIFCREDGAPFRPSTINKPFKIFIKKSGVKDIRFHDLRHTHATLLLKLGVNPKIVSERLGHSNVKITLDIYSHVTSDMQEDTMFRFSEKLSKMQ</sequence>
<dbReference type="InterPro" id="IPR013762">
    <property type="entry name" value="Integrase-like_cat_sf"/>
</dbReference>
<dbReference type="InterPro" id="IPR004107">
    <property type="entry name" value="Integrase_SAM-like_N"/>
</dbReference>
<dbReference type="RefSeq" id="WP_148987559.1">
    <property type="nucleotide sequence ID" value="NZ_VTEV01000003.1"/>
</dbReference>
<dbReference type="PROSITE" id="PS51898">
    <property type="entry name" value="TYR_RECOMBINASE"/>
    <property type="match status" value="1"/>
</dbReference>
<dbReference type="GO" id="GO:0006310">
    <property type="term" value="P:DNA recombination"/>
    <property type="evidence" value="ECO:0007669"/>
    <property type="project" value="UniProtKB-KW"/>
</dbReference>
<dbReference type="InterPro" id="IPR050808">
    <property type="entry name" value="Phage_Integrase"/>
</dbReference>
<gene>
    <name evidence="6" type="ORF">FZC76_07030</name>
</gene>
<evidence type="ECO:0000256" key="2">
    <source>
        <dbReference type="ARBA" id="ARBA00022908"/>
    </source>
</evidence>
<dbReference type="Gene3D" id="1.10.150.130">
    <property type="match status" value="1"/>
</dbReference>
<keyword evidence="2" id="KW-0229">DNA integration</keyword>
<organism evidence="6 7">
    <name type="scientific">Sutcliffiella horikoshii</name>
    <dbReference type="NCBI Taxonomy" id="79883"/>
    <lineage>
        <taxon>Bacteria</taxon>
        <taxon>Bacillati</taxon>
        <taxon>Bacillota</taxon>
        <taxon>Bacilli</taxon>
        <taxon>Bacillales</taxon>
        <taxon>Bacillaceae</taxon>
        <taxon>Sutcliffiella</taxon>
    </lineage>
</organism>
<dbReference type="PANTHER" id="PTHR30629">
    <property type="entry name" value="PROPHAGE INTEGRASE"/>
    <property type="match status" value="1"/>
</dbReference>
<accession>A0A5D4T2M1</accession>